<comment type="catalytic activity">
    <reaction evidence="8">
        <text>L-seryl-[protein] + ATP = O-phospho-L-seryl-[protein] + ADP + H(+)</text>
        <dbReference type="Rhea" id="RHEA:17989"/>
        <dbReference type="Rhea" id="RHEA-COMP:9863"/>
        <dbReference type="Rhea" id="RHEA-COMP:11604"/>
        <dbReference type="ChEBI" id="CHEBI:15378"/>
        <dbReference type="ChEBI" id="CHEBI:29999"/>
        <dbReference type="ChEBI" id="CHEBI:30616"/>
        <dbReference type="ChEBI" id="CHEBI:83421"/>
        <dbReference type="ChEBI" id="CHEBI:456216"/>
        <dbReference type="EC" id="2.7.11.1"/>
    </reaction>
</comment>
<dbReference type="SUPFAM" id="SSF56112">
    <property type="entry name" value="Protein kinase-like (PK-like)"/>
    <property type="match status" value="1"/>
</dbReference>
<keyword evidence="6 9" id="KW-0067">ATP-binding</keyword>
<dbReference type="Proteomes" id="UP001208656">
    <property type="component" value="Unassembled WGS sequence"/>
</dbReference>
<dbReference type="Pfam" id="PF21160">
    <property type="entry name" value="PrkC-like_PASTA-like"/>
    <property type="match status" value="1"/>
</dbReference>
<evidence type="ECO:0000256" key="3">
    <source>
        <dbReference type="ARBA" id="ARBA00022679"/>
    </source>
</evidence>
<dbReference type="PROSITE" id="PS00108">
    <property type="entry name" value="PROTEIN_KINASE_ST"/>
    <property type="match status" value="1"/>
</dbReference>
<proteinExistence type="predicted"/>
<dbReference type="PROSITE" id="PS51178">
    <property type="entry name" value="PASTA"/>
    <property type="match status" value="3"/>
</dbReference>
<organism evidence="14 15">
    <name type="scientific">Pallidibacillus thermolactis</name>
    <dbReference type="NCBI Taxonomy" id="251051"/>
    <lineage>
        <taxon>Bacteria</taxon>
        <taxon>Bacillati</taxon>
        <taxon>Bacillota</taxon>
        <taxon>Bacilli</taxon>
        <taxon>Bacillales</taxon>
        <taxon>Bacillaceae</taxon>
        <taxon>Pallidibacillus</taxon>
    </lineage>
</organism>
<dbReference type="InterPro" id="IPR000719">
    <property type="entry name" value="Prot_kinase_dom"/>
</dbReference>
<comment type="caution">
    <text evidence="14">The sequence shown here is derived from an EMBL/GenBank/DDBJ whole genome shotgun (WGS) entry which is preliminary data.</text>
</comment>
<keyword evidence="11" id="KW-1133">Transmembrane helix</keyword>
<dbReference type="InterPro" id="IPR011009">
    <property type="entry name" value="Kinase-like_dom_sf"/>
</dbReference>
<feature type="domain" description="PASTA" evidence="13">
    <location>
        <begin position="378"/>
        <end position="445"/>
    </location>
</feature>
<keyword evidence="11" id="KW-0812">Transmembrane</keyword>
<keyword evidence="11" id="KW-0472">Membrane</keyword>
<dbReference type="Pfam" id="PF00069">
    <property type="entry name" value="Pkinase"/>
    <property type="match status" value="1"/>
</dbReference>
<comment type="catalytic activity">
    <reaction evidence="7">
        <text>L-threonyl-[protein] + ATP = O-phospho-L-threonyl-[protein] + ADP + H(+)</text>
        <dbReference type="Rhea" id="RHEA:46608"/>
        <dbReference type="Rhea" id="RHEA-COMP:11060"/>
        <dbReference type="Rhea" id="RHEA-COMP:11605"/>
        <dbReference type="ChEBI" id="CHEBI:15378"/>
        <dbReference type="ChEBI" id="CHEBI:30013"/>
        <dbReference type="ChEBI" id="CHEBI:30616"/>
        <dbReference type="ChEBI" id="CHEBI:61977"/>
        <dbReference type="ChEBI" id="CHEBI:456216"/>
        <dbReference type="EC" id="2.7.11.1"/>
    </reaction>
</comment>
<evidence type="ECO:0000313" key="15">
    <source>
        <dbReference type="Proteomes" id="UP001208656"/>
    </source>
</evidence>
<reference evidence="14 15" key="1">
    <citation type="submission" date="2022-10" db="EMBL/GenBank/DDBJ databases">
        <title>Description of Fervidibacillus gen. nov. in the family Fervidibacillaceae fam. nov. with two species, Fervidibacillus albus sp. nov., and Fervidibacillus halotolerans sp. nov., isolated from tidal flat sediments.</title>
        <authorList>
            <person name="Kwon K.K."/>
            <person name="Yang S.-H."/>
        </authorList>
    </citation>
    <scope>NUCLEOTIDE SEQUENCE [LARGE SCALE GENOMIC DNA]</scope>
    <source>
        <strain evidence="14 15">DSM 23332</strain>
    </source>
</reference>
<dbReference type="EC" id="2.7.11.1" evidence="1"/>
<feature type="domain" description="PASTA" evidence="13">
    <location>
        <begin position="446"/>
        <end position="515"/>
    </location>
</feature>
<evidence type="ECO:0000256" key="1">
    <source>
        <dbReference type="ARBA" id="ARBA00012513"/>
    </source>
</evidence>
<evidence type="ECO:0000256" key="8">
    <source>
        <dbReference type="ARBA" id="ARBA00048679"/>
    </source>
</evidence>
<evidence type="ECO:0000256" key="6">
    <source>
        <dbReference type="ARBA" id="ARBA00022840"/>
    </source>
</evidence>
<evidence type="ECO:0000259" key="13">
    <source>
        <dbReference type="PROSITE" id="PS51178"/>
    </source>
</evidence>
<dbReference type="InterPro" id="IPR008271">
    <property type="entry name" value="Ser/Thr_kinase_AS"/>
</dbReference>
<evidence type="ECO:0000256" key="7">
    <source>
        <dbReference type="ARBA" id="ARBA00047899"/>
    </source>
</evidence>
<gene>
    <name evidence="14" type="primary">pknB</name>
    <name evidence="14" type="ORF">OEV82_01535</name>
</gene>
<dbReference type="CDD" id="cd14014">
    <property type="entry name" value="STKc_PknB_like"/>
    <property type="match status" value="1"/>
</dbReference>
<feature type="domain" description="PASTA" evidence="13">
    <location>
        <begin position="516"/>
        <end position="582"/>
    </location>
</feature>
<feature type="transmembrane region" description="Helical" evidence="11">
    <location>
        <begin position="351"/>
        <end position="373"/>
    </location>
</feature>
<keyword evidence="5 14" id="KW-0418">Kinase</keyword>
<name>A0ABT2WBU0_9BACI</name>
<feature type="domain" description="Protein kinase" evidence="12">
    <location>
        <begin position="11"/>
        <end position="281"/>
    </location>
</feature>
<accession>A0ABT2WBU0</accession>
<dbReference type="Gene3D" id="2.60.40.2560">
    <property type="match status" value="1"/>
</dbReference>
<dbReference type="SMART" id="SM00740">
    <property type="entry name" value="PASTA"/>
    <property type="match status" value="3"/>
</dbReference>
<evidence type="ECO:0000256" key="9">
    <source>
        <dbReference type="PROSITE-ProRule" id="PRU10141"/>
    </source>
</evidence>
<evidence type="ECO:0000313" key="14">
    <source>
        <dbReference type="EMBL" id="MCU9593137.1"/>
    </source>
</evidence>
<dbReference type="InterPro" id="IPR005543">
    <property type="entry name" value="PASTA_dom"/>
</dbReference>
<dbReference type="Pfam" id="PF03793">
    <property type="entry name" value="PASTA"/>
    <property type="match status" value="3"/>
</dbReference>
<dbReference type="PROSITE" id="PS50011">
    <property type="entry name" value="PROTEIN_KINASE_DOM"/>
    <property type="match status" value="1"/>
</dbReference>
<evidence type="ECO:0000256" key="10">
    <source>
        <dbReference type="SAM" id="MobiDB-lite"/>
    </source>
</evidence>
<dbReference type="PANTHER" id="PTHR43289">
    <property type="entry name" value="MITOGEN-ACTIVATED PROTEIN KINASE KINASE KINASE 20-RELATED"/>
    <property type="match status" value="1"/>
</dbReference>
<dbReference type="Gene3D" id="3.30.200.20">
    <property type="entry name" value="Phosphorylase Kinase, domain 1"/>
    <property type="match status" value="1"/>
</dbReference>
<dbReference type="RefSeq" id="WP_173659100.1">
    <property type="nucleotide sequence ID" value="NZ_JAOUSE010000002.1"/>
</dbReference>
<dbReference type="InterPro" id="IPR017441">
    <property type="entry name" value="Protein_kinase_ATP_BS"/>
</dbReference>
<feature type="region of interest" description="Disordered" evidence="10">
    <location>
        <begin position="309"/>
        <end position="345"/>
    </location>
</feature>
<keyword evidence="4 9" id="KW-0547">Nucleotide-binding</keyword>
<evidence type="ECO:0000259" key="12">
    <source>
        <dbReference type="PROSITE" id="PS50011"/>
    </source>
</evidence>
<dbReference type="Gene3D" id="1.10.510.10">
    <property type="entry name" value="Transferase(Phosphotransferase) domain 1"/>
    <property type="match status" value="1"/>
</dbReference>
<sequence>MLIGERINDRYKILDFIGGGGMANVYLARDMILERDVAIKILRLDFANDDEFIRRFHREAQSATSLVHPNIVNIYDVGEEKDIYYIVMEYVEGKTLKQYIQDHHPIPIEKAVDIMLQITSAISHAHQNNIIHRDIKPQNILIDNKGNVKITDFGIAIALTSTTITHTNSVMGSVHYISPEQARGGLATKKSDIYSLGIVLFELLTGKLPFEGESAVSIALKHLQNETPHPRSWNPDIPQSVENIVLKATAKDPHYRYEDMEALIDDLNTCLNPERLNEPVFVLPIDDEATKAIPVIKEPQNFTEIQETIISPQSEEDEEDNNGKAKPKGKKGKSKKSAKKSKTNKKKRKKWPIILTSTAVLIVLFGILIITFFPSIFGAKEIEVPDVTELELDEAIEMLEDAGFVIGETIEQPHDEIPENFVIKTNPKAGKKKVEGSQIDIYVSTGKETIEMLDLIGQNYKDVLEELENEEIEFIDIKLNEVYDNSEPGTIIEQDPKPGEEIIPDETVLTLTVSQGVETFTLTDLTQYSRSALNDYAERHGITIEEEEEYSDKVQEGLVISQEPKPGTELKEGDTVKVIISKGVEPVPRTEEIEFTIAYTGQVGEDGPEPQEVQIFIQDMNHEDFEVPVDTFEITESVTRKISLTIAPNTTAKYRVVVDGEVVRNVEIPYTQ</sequence>
<protein>
    <recommendedName>
        <fullName evidence="1">non-specific serine/threonine protein kinase</fullName>
        <ecNumber evidence="1">2.7.11.1</ecNumber>
    </recommendedName>
</protein>
<dbReference type="GO" id="GO:0016301">
    <property type="term" value="F:kinase activity"/>
    <property type="evidence" value="ECO:0007669"/>
    <property type="project" value="UniProtKB-KW"/>
</dbReference>
<dbReference type="NCBIfam" id="NF033483">
    <property type="entry name" value="PknB_PASTA_kin"/>
    <property type="match status" value="1"/>
</dbReference>
<feature type="compositionally biased region" description="Basic residues" evidence="10">
    <location>
        <begin position="325"/>
        <end position="345"/>
    </location>
</feature>
<evidence type="ECO:0000256" key="4">
    <source>
        <dbReference type="ARBA" id="ARBA00022741"/>
    </source>
</evidence>
<feature type="binding site" evidence="9">
    <location>
        <position position="40"/>
    </location>
    <ligand>
        <name>ATP</name>
        <dbReference type="ChEBI" id="CHEBI:30616"/>
    </ligand>
</feature>
<evidence type="ECO:0000256" key="11">
    <source>
        <dbReference type="SAM" id="Phobius"/>
    </source>
</evidence>
<keyword evidence="15" id="KW-1185">Reference proteome</keyword>
<evidence type="ECO:0000256" key="2">
    <source>
        <dbReference type="ARBA" id="ARBA00022527"/>
    </source>
</evidence>
<evidence type="ECO:0000256" key="5">
    <source>
        <dbReference type="ARBA" id="ARBA00022777"/>
    </source>
</evidence>
<dbReference type="EMBL" id="JAOUSE010000002">
    <property type="protein sequence ID" value="MCU9593137.1"/>
    <property type="molecule type" value="Genomic_DNA"/>
</dbReference>
<dbReference type="PANTHER" id="PTHR43289:SF34">
    <property type="entry name" value="SERINE_THREONINE-PROTEIN KINASE YBDM-RELATED"/>
    <property type="match status" value="1"/>
</dbReference>
<keyword evidence="3" id="KW-0808">Transferase</keyword>
<dbReference type="PROSITE" id="PS00107">
    <property type="entry name" value="PROTEIN_KINASE_ATP"/>
    <property type="match status" value="1"/>
</dbReference>
<keyword evidence="2" id="KW-0723">Serine/threonine-protein kinase</keyword>
<dbReference type="SMART" id="SM00220">
    <property type="entry name" value="S_TKc"/>
    <property type="match status" value="1"/>
</dbReference>
<dbReference type="CDD" id="cd06577">
    <property type="entry name" value="PASTA_pknB"/>
    <property type="match status" value="2"/>
</dbReference>
<dbReference type="Gene3D" id="3.30.10.20">
    <property type="match status" value="3"/>
</dbReference>